<reference evidence="6 7" key="1">
    <citation type="submission" date="2020-08" db="EMBL/GenBank/DDBJ databases">
        <title>Sequencing the genomes of 1000 actinobacteria strains.</title>
        <authorList>
            <person name="Klenk H.-P."/>
        </authorList>
    </citation>
    <scope>NUCLEOTIDE SEQUENCE [LARGE SCALE GENOMIC DNA]</scope>
    <source>
        <strain evidence="6 7">DSM 45582</strain>
    </source>
</reference>
<evidence type="ECO:0000256" key="5">
    <source>
        <dbReference type="SAM" id="Phobius"/>
    </source>
</evidence>
<evidence type="ECO:0000313" key="6">
    <source>
        <dbReference type="EMBL" id="MBB5071924.1"/>
    </source>
</evidence>
<evidence type="ECO:0000256" key="3">
    <source>
        <dbReference type="ARBA" id="ARBA00022989"/>
    </source>
</evidence>
<keyword evidence="2 5" id="KW-0812">Transmembrane</keyword>
<sequence>MHRNAGNGEPVALGKWQQLALALGGVLGSGWIIGIPEVAQVTGPHRYLGVLPWLVGFAVLVLVAAIVVRLARTDPRSGGLAWWAQDRSGRVVGTIINAGLFVVYAGNPPAGALAAATALNDAFGWRWCTSEDGTCEVADWRIGLLALGLLSALFAVHVLGARAMLRLNVVLSAAKVLLLLVFIGVSAFAHVLILPNPGQDGDAVFAVLTVTATTGIIFAFTGFQGPVDNGDKSGKDHRGFAVYGALIISLLLYAGLQLVFAEGLAGNWHLPDPGSGWPFALRVVATVLPPLTNALVFLYLAAIVLKTSAEQGVLALPGFNKRKSFQPMLVIFAFGFGLLVLMWAGISEITAAKSVLYLFVYSYAAVCYRASWRQNVLEHSRLDTRGGRALAPVSFAAVTVIAFYTGFPTLLWACALMVVVATLMFWSRRAEADRNRAQHLRRARWLLGYFAVLLVLSGCHFVVRYSLAADPGPLADLLRGSRDLPPFENGLVDGIVTSVLAVVAVVAGLLFYRSGVREAESFIRLKNGTSG</sequence>
<evidence type="ECO:0000256" key="4">
    <source>
        <dbReference type="ARBA" id="ARBA00023136"/>
    </source>
</evidence>
<feature type="transmembrane region" description="Helical" evidence="5">
    <location>
        <begin position="410"/>
        <end position="426"/>
    </location>
</feature>
<organism evidence="6 7">
    <name type="scientific">Saccharopolyspora gloriosae</name>
    <dbReference type="NCBI Taxonomy" id="455344"/>
    <lineage>
        <taxon>Bacteria</taxon>
        <taxon>Bacillati</taxon>
        <taxon>Actinomycetota</taxon>
        <taxon>Actinomycetes</taxon>
        <taxon>Pseudonocardiales</taxon>
        <taxon>Pseudonocardiaceae</taxon>
        <taxon>Saccharopolyspora</taxon>
    </lineage>
</organism>
<dbReference type="GO" id="GO:0022857">
    <property type="term" value="F:transmembrane transporter activity"/>
    <property type="evidence" value="ECO:0007669"/>
    <property type="project" value="InterPro"/>
</dbReference>
<dbReference type="Pfam" id="PF13520">
    <property type="entry name" value="AA_permease_2"/>
    <property type="match status" value="1"/>
</dbReference>
<feature type="transmembrane region" description="Helical" evidence="5">
    <location>
        <begin position="239"/>
        <end position="260"/>
    </location>
</feature>
<dbReference type="EMBL" id="JACHIV010000001">
    <property type="protein sequence ID" value="MBB5071924.1"/>
    <property type="molecule type" value="Genomic_DNA"/>
</dbReference>
<comment type="caution">
    <text evidence="6">The sequence shown here is derived from an EMBL/GenBank/DDBJ whole genome shotgun (WGS) entry which is preliminary data.</text>
</comment>
<feature type="transmembrane region" description="Helical" evidence="5">
    <location>
        <begin position="491"/>
        <end position="512"/>
    </location>
</feature>
<keyword evidence="3 5" id="KW-1133">Transmembrane helix</keyword>
<proteinExistence type="predicted"/>
<dbReference type="PANTHER" id="PTHR47547:SF1">
    <property type="entry name" value="ASPARTATE-PROTON SYMPORTER"/>
    <property type="match status" value="1"/>
</dbReference>
<dbReference type="AlphaFoldDB" id="A0A840NK31"/>
<feature type="transmembrane region" description="Helical" evidence="5">
    <location>
        <begin position="47"/>
        <end position="68"/>
    </location>
</feature>
<feature type="transmembrane region" description="Helical" evidence="5">
    <location>
        <begin position="350"/>
        <end position="368"/>
    </location>
</feature>
<feature type="transmembrane region" description="Helical" evidence="5">
    <location>
        <begin position="173"/>
        <end position="193"/>
    </location>
</feature>
<keyword evidence="7" id="KW-1185">Reference proteome</keyword>
<dbReference type="RefSeq" id="WP_184482804.1">
    <property type="nucleotide sequence ID" value="NZ_JACHIV010000001.1"/>
</dbReference>
<keyword evidence="4 5" id="KW-0472">Membrane</keyword>
<feature type="transmembrane region" description="Helical" evidence="5">
    <location>
        <begin position="280"/>
        <end position="305"/>
    </location>
</feature>
<name>A0A840NK31_9PSEU</name>
<accession>A0A840NK31</accession>
<feature type="transmembrane region" description="Helical" evidence="5">
    <location>
        <begin position="325"/>
        <end position="344"/>
    </location>
</feature>
<protein>
    <submittedName>
        <fullName evidence="6">Amino acid transporter</fullName>
    </submittedName>
</protein>
<feature type="transmembrane region" description="Helical" evidence="5">
    <location>
        <begin position="16"/>
        <end position="35"/>
    </location>
</feature>
<dbReference type="InterPro" id="IPR002293">
    <property type="entry name" value="AA/rel_permease1"/>
</dbReference>
<feature type="transmembrane region" description="Helical" evidence="5">
    <location>
        <begin position="140"/>
        <end position="161"/>
    </location>
</feature>
<feature type="transmembrane region" description="Helical" evidence="5">
    <location>
        <begin position="446"/>
        <end position="467"/>
    </location>
</feature>
<dbReference type="Proteomes" id="UP000580474">
    <property type="component" value="Unassembled WGS sequence"/>
</dbReference>
<evidence type="ECO:0000256" key="2">
    <source>
        <dbReference type="ARBA" id="ARBA00022692"/>
    </source>
</evidence>
<feature type="transmembrane region" description="Helical" evidence="5">
    <location>
        <begin position="389"/>
        <end position="404"/>
    </location>
</feature>
<evidence type="ECO:0000313" key="7">
    <source>
        <dbReference type="Proteomes" id="UP000580474"/>
    </source>
</evidence>
<dbReference type="PANTHER" id="PTHR47547">
    <property type="match status" value="1"/>
</dbReference>
<dbReference type="InterPro" id="IPR052962">
    <property type="entry name" value="AA_Transporter_AGT"/>
</dbReference>
<evidence type="ECO:0000256" key="1">
    <source>
        <dbReference type="ARBA" id="ARBA00004141"/>
    </source>
</evidence>
<gene>
    <name evidence="6" type="ORF">BJ969_005012</name>
</gene>
<dbReference type="Gene3D" id="1.20.1740.10">
    <property type="entry name" value="Amino acid/polyamine transporter I"/>
    <property type="match status" value="1"/>
</dbReference>
<comment type="subcellular location">
    <subcellularLocation>
        <location evidence="1">Membrane</location>
        <topology evidence="1">Multi-pass membrane protein</topology>
    </subcellularLocation>
</comment>
<feature type="transmembrane region" description="Helical" evidence="5">
    <location>
        <begin position="205"/>
        <end position="227"/>
    </location>
</feature>
<dbReference type="GO" id="GO:0016020">
    <property type="term" value="C:membrane"/>
    <property type="evidence" value="ECO:0007669"/>
    <property type="project" value="UniProtKB-SubCell"/>
</dbReference>